<dbReference type="InterPro" id="IPR021890">
    <property type="entry name" value="DUF3501"/>
</dbReference>
<sequence length="198" mass="23230">MTNLLKREDLFSLEEYAEQRSNIRKNVMNVKKLREVNLGEHIRLLFENHQTVQYQVQEMLRIEKIFEAAGIQDELDVYNPLIPDGSNLKATMMIEYTDVVERTKALSNLIGIEKSIYFQVGNHQNVYAICNEDLERETDEKTSSVHFMRFEFEQTMIADFCKGINVKIGVSHPNYDCEIILEQRVKDQLNQDFMNGEE</sequence>
<dbReference type="EMBL" id="UINC01061412">
    <property type="protein sequence ID" value="SVB86958.1"/>
    <property type="molecule type" value="Genomic_DNA"/>
</dbReference>
<reference evidence="1" key="1">
    <citation type="submission" date="2018-05" db="EMBL/GenBank/DDBJ databases">
        <authorList>
            <person name="Lanie J.A."/>
            <person name="Ng W.-L."/>
            <person name="Kazmierczak K.M."/>
            <person name="Andrzejewski T.M."/>
            <person name="Davidsen T.M."/>
            <person name="Wayne K.J."/>
            <person name="Tettelin H."/>
            <person name="Glass J.I."/>
            <person name="Rusch D."/>
            <person name="Podicherti R."/>
            <person name="Tsui H.-C.T."/>
            <person name="Winkler M.E."/>
        </authorList>
    </citation>
    <scope>NUCLEOTIDE SEQUENCE</scope>
</reference>
<organism evidence="1">
    <name type="scientific">marine metagenome</name>
    <dbReference type="NCBI Taxonomy" id="408172"/>
    <lineage>
        <taxon>unclassified sequences</taxon>
        <taxon>metagenomes</taxon>
        <taxon>ecological metagenomes</taxon>
    </lineage>
</organism>
<dbReference type="Pfam" id="PF12007">
    <property type="entry name" value="DUF3501"/>
    <property type="match status" value="1"/>
</dbReference>
<evidence type="ECO:0000313" key="1">
    <source>
        <dbReference type="EMBL" id="SVB86958.1"/>
    </source>
</evidence>
<protein>
    <recommendedName>
        <fullName evidence="2">DUF3501 domain-containing protein</fullName>
    </recommendedName>
</protein>
<name>A0A382HI18_9ZZZZ</name>
<evidence type="ECO:0008006" key="2">
    <source>
        <dbReference type="Google" id="ProtNLM"/>
    </source>
</evidence>
<gene>
    <name evidence="1" type="ORF">METZ01_LOCUS239812</name>
</gene>
<accession>A0A382HI18</accession>
<proteinExistence type="predicted"/>
<dbReference type="AlphaFoldDB" id="A0A382HI18"/>